<evidence type="ECO:0000313" key="4">
    <source>
        <dbReference type="Proteomes" id="UP000673975"/>
    </source>
</evidence>
<sequence>MTKNVLSPSSLARLAFLVLAVCISLSGCAVTSDPENSGGEILASTTNCDFRISGNAKWLQYIGEQSPYHQSEERYSEQQRTSFLIDLETGENYPVEPDAAVRSRIAEGLGPDGLGCFSPDQTRLYFRFTDMSEFNRSEQETQETEDIQDDAPRDGASAGFSVPGGRVTRYHYVVDLTEKPFIIRETDHISCSESPDAVKPDISVRRESDRRIEIYSHDGRKLARHRPRGWLSRRIGIWELHGHRISSNWKRDYSLSPDENFLAYRISESSPIGFASPTAGYMLDLSQRYRQDPLFLAASVYAMDWDSNGLFYACTSHSKHRNVIVRWDPGYTFAKTSAGL</sequence>
<comment type="caution">
    <text evidence="3">The sequence shown here is derived from an EMBL/GenBank/DDBJ whole genome shotgun (WGS) entry which is preliminary data.</text>
</comment>
<protein>
    <recommendedName>
        <fullName evidence="5">WD40-like Beta Propeller Repeat</fullName>
    </recommendedName>
</protein>
<keyword evidence="2" id="KW-0732">Signal</keyword>
<organism evidence="3 4">
    <name type="scientific">Natronogracilivirga saccharolytica</name>
    <dbReference type="NCBI Taxonomy" id="2812953"/>
    <lineage>
        <taxon>Bacteria</taxon>
        <taxon>Pseudomonadati</taxon>
        <taxon>Balneolota</taxon>
        <taxon>Balneolia</taxon>
        <taxon>Balneolales</taxon>
        <taxon>Cyclonatronaceae</taxon>
        <taxon>Natronogracilivirga</taxon>
    </lineage>
</organism>
<dbReference type="PROSITE" id="PS51257">
    <property type="entry name" value="PROKAR_LIPOPROTEIN"/>
    <property type="match status" value="1"/>
</dbReference>
<evidence type="ECO:0008006" key="5">
    <source>
        <dbReference type="Google" id="ProtNLM"/>
    </source>
</evidence>
<reference evidence="3" key="1">
    <citation type="submission" date="2021-02" db="EMBL/GenBank/DDBJ databases">
        <title>Natronogracilivirga saccharolytica gen. nov. sp. nov. a new anaerobic, haloalkiliphilic carbohydrate-fermenting bacterium from soda lake and proposing of Cyclonatronumiaceae fam. nov. in the phylum Balneolaeota.</title>
        <authorList>
            <person name="Zhilina T.N."/>
            <person name="Sorokin D.Y."/>
            <person name="Zavarzina D.G."/>
            <person name="Toshchakov S.V."/>
            <person name="Kublanov I.V."/>
        </authorList>
    </citation>
    <scope>NUCLEOTIDE SEQUENCE</scope>
    <source>
        <strain evidence="3">Z-1702</strain>
    </source>
</reference>
<proteinExistence type="predicted"/>
<evidence type="ECO:0000256" key="1">
    <source>
        <dbReference type="SAM" id="MobiDB-lite"/>
    </source>
</evidence>
<dbReference type="RefSeq" id="WP_210510696.1">
    <property type="nucleotide sequence ID" value="NZ_JAFIDN010000002.1"/>
</dbReference>
<dbReference type="EMBL" id="JAFIDN010000002">
    <property type="protein sequence ID" value="MBP3191863.1"/>
    <property type="molecule type" value="Genomic_DNA"/>
</dbReference>
<gene>
    <name evidence="3" type="ORF">NATSA_04210</name>
</gene>
<evidence type="ECO:0000313" key="3">
    <source>
        <dbReference type="EMBL" id="MBP3191863.1"/>
    </source>
</evidence>
<keyword evidence="4" id="KW-1185">Reference proteome</keyword>
<dbReference type="Proteomes" id="UP000673975">
    <property type="component" value="Unassembled WGS sequence"/>
</dbReference>
<dbReference type="SUPFAM" id="SSF82171">
    <property type="entry name" value="DPP6 N-terminal domain-like"/>
    <property type="match status" value="1"/>
</dbReference>
<evidence type="ECO:0000256" key="2">
    <source>
        <dbReference type="SAM" id="SignalP"/>
    </source>
</evidence>
<dbReference type="AlphaFoldDB" id="A0A8J7S4K4"/>
<feature type="signal peptide" evidence="2">
    <location>
        <begin position="1"/>
        <end position="29"/>
    </location>
</feature>
<name>A0A8J7S4K4_9BACT</name>
<feature type="chain" id="PRO_5035326765" description="WD40-like Beta Propeller Repeat" evidence="2">
    <location>
        <begin position="30"/>
        <end position="340"/>
    </location>
</feature>
<feature type="region of interest" description="Disordered" evidence="1">
    <location>
        <begin position="135"/>
        <end position="161"/>
    </location>
</feature>
<feature type="compositionally biased region" description="Acidic residues" evidence="1">
    <location>
        <begin position="140"/>
        <end position="149"/>
    </location>
</feature>
<accession>A0A8J7S4K4</accession>